<gene>
    <name evidence="2" type="primary">NCL1_43246</name>
    <name evidence="2" type="ORF">TNIN_93621</name>
</gene>
<dbReference type="Proteomes" id="UP000886998">
    <property type="component" value="Unassembled WGS sequence"/>
</dbReference>
<keyword evidence="3" id="KW-1185">Reference proteome</keyword>
<sequence>MNNKLSTVQEIIEELSQLKHSYFNLPDDTDLKDALDILIDLQAEVQELEIRIKITLSQFKKTNSTNDNEIIKNKIKLPDLPLPTFSGKFQEFELFKSQFMNVMGTNHSLNNTQKLCYLKSTL</sequence>
<reference evidence="2" key="1">
    <citation type="submission" date="2020-08" db="EMBL/GenBank/DDBJ databases">
        <title>Multicomponent nature underlies the extraordinary mechanical properties of spider dragline silk.</title>
        <authorList>
            <person name="Kono N."/>
            <person name="Nakamura H."/>
            <person name="Mori M."/>
            <person name="Yoshida Y."/>
            <person name="Ohtoshi R."/>
            <person name="Malay A.D."/>
            <person name="Moran D.A.P."/>
            <person name="Tomita M."/>
            <person name="Numata K."/>
            <person name="Arakawa K."/>
        </authorList>
    </citation>
    <scope>NUCLEOTIDE SEQUENCE</scope>
</reference>
<comment type="caution">
    <text evidence="2">The sequence shown here is derived from an EMBL/GenBank/DDBJ whole genome shotgun (WGS) entry which is preliminary data.</text>
</comment>
<dbReference type="OrthoDB" id="7444419at2759"/>
<evidence type="ECO:0000313" key="2">
    <source>
        <dbReference type="EMBL" id="GFY41778.1"/>
    </source>
</evidence>
<protein>
    <submittedName>
        <fullName evidence="2">Uncharacterized protein</fullName>
    </submittedName>
</protein>
<feature type="coiled-coil region" evidence="1">
    <location>
        <begin position="31"/>
        <end position="58"/>
    </location>
</feature>
<keyword evidence="1" id="KW-0175">Coiled coil</keyword>
<dbReference type="AlphaFoldDB" id="A0A8X7BSN5"/>
<name>A0A8X7BSN5_9ARAC</name>
<evidence type="ECO:0000256" key="1">
    <source>
        <dbReference type="SAM" id="Coils"/>
    </source>
</evidence>
<organism evidence="2 3">
    <name type="scientific">Trichonephila inaurata madagascariensis</name>
    <dbReference type="NCBI Taxonomy" id="2747483"/>
    <lineage>
        <taxon>Eukaryota</taxon>
        <taxon>Metazoa</taxon>
        <taxon>Ecdysozoa</taxon>
        <taxon>Arthropoda</taxon>
        <taxon>Chelicerata</taxon>
        <taxon>Arachnida</taxon>
        <taxon>Araneae</taxon>
        <taxon>Araneomorphae</taxon>
        <taxon>Entelegynae</taxon>
        <taxon>Araneoidea</taxon>
        <taxon>Nephilidae</taxon>
        <taxon>Trichonephila</taxon>
        <taxon>Trichonephila inaurata</taxon>
    </lineage>
</organism>
<dbReference type="EMBL" id="BMAV01002668">
    <property type="protein sequence ID" value="GFY41778.1"/>
    <property type="molecule type" value="Genomic_DNA"/>
</dbReference>
<evidence type="ECO:0000313" key="3">
    <source>
        <dbReference type="Proteomes" id="UP000886998"/>
    </source>
</evidence>
<proteinExistence type="predicted"/>
<accession>A0A8X7BSN5</accession>